<dbReference type="SUPFAM" id="SSF46955">
    <property type="entry name" value="Putative DNA-binding domain"/>
    <property type="match status" value="1"/>
</dbReference>
<reference evidence="2 3" key="1">
    <citation type="journal article" date="2019" name="Int. J. Syst. Evol. Microbiol.">
        <title>The Global Catalogue of Microorganisms (GCM) 10K type strain sequencing project: providing services to taxonomists for standard genome sequencing and annotation.</title>
        <authorList>
            <consortium name="The Broad Institute Genomics Platform"/>
            <consortium name="The Broad Institute Genome Sequencing Center for Infectious Disease"/>
            <person name="Wu L."/>
            <person name="Ma J."/>
        </authorList>
    </citation>
    <scope>NUCLEOTIDE SEQUENCE [LARGE SCALE GENOMIC DNA]</scope>
    <source>
        <strain evidence="2 3">JCM 15976</strain>
    </source>
</reference>
<keyword evidence="3" id="KW-1185">Reference proteome</keyword>
<name>A0ABN1JJS6_9FLAO</name>
<gene>
    <name evidence="2" type="ORF">GCM10009431_10710</name>
</gene>
<dbReference type="InterPro" id="IPR009061">
    <property type="entry name" value="DNA-bd_dom_put_sf"/>
</dbReference>
<proteinExistence type="predicted"/>
<dbReference type="Pfam" id="PF12728">
    <property type="entry name" value="HTH_17"/>
    <property type="match status" value="1"/>
</dbReference>
<organism evidence="2 3">
    <name type="scientific">Gaetbulibacter jejuensis</name>
    <dbReference type="NCBI Taxonomy" id="584607"/>
    <lineage>
        <taxon>Bacteria</taxon>
        <taxon>Pseudomonadati</taxon>
        <taxon>Bacteroidota</taxon>
        <taxon>Flavobacteriia</taxon>
        <taxon>Flavobacteriales</taxon>
        <taxon>Flavobacteriaceae</taxon>
        <taxon>Gaetbulibacter</taxon>
    </lineage>
</organism>
<dbReference type="EMBL" id="BAAAGF010000001">
    <property type="protein sequence ID" value="GAA0740501.1"/>
    <property type="molecule type" value="Genomic_DNA"/>
</dbReference>
<sequence>MSSLYLEGIKLDKFTLHLKQIIRECLEEADQSEYKKTIPLEDNNSKLLSRKEVSQYLKVSLVTLYEWEKKETLVPIRIGTRVRYHLSDIIDFTENQ</sequence>
<comment type="caution">
    <text evidence="2">The sequence shown here is derived from an EMBL/GenBank/DDBJ whole genome shotgun (WGS) entry which is preliminary data.</text>
</comment>
<evidence type="ECO:0000313" key="2">
    <source>
        <dbReference type="EMBL" id="GAA0740501.1"/>
    </source>
</evidence>
<dbReference type="InterPro" id="IPR041657">
    <property type="entry name" value="HTH_17"/>
</dbReference>
<evidence type="ECO:0000259" key="1">
    <source>
        <dbReference type="Pfam" id="PF12728"/>
    </source>
</evidence>
<feature type="domain" description="Helix-turn-helix" evidence="1">
    <location>
        <begin position="47"/>
        <end position="96"/>
    </location>
</feature>
<accession>A0ABN1JJS6</accession>
<dbReference type="RefSeq" id="WP_343796401.1">
    <property type="nucleotide sequence ID" value="NZ_BAAAGF010000001.1"/>
</dbReference>
<protein>
    <recommendedName>
        <fullName evidence="1">Helix-turn-helix domain-containing protein</fullName>
    </recommendedName>
</protein>
<dbReference type="Proteomes" id="UP001500736">
    <property type="component" value="Unassembled WGS sequence"/>
</dbReference>
<evidence type="ECO:0000313" key="3">
    <source>
        <dbReference type="Proteomes" id="UP001500736"/>
    </source>
</evidence>